<dbReference type="GeneID" id="37142126"/>
<dbReference type="Gene3D" id="3.30.559.10">
    <property type="entry name" value="Chloramphenicol acetyltransferase-like domain"/>
    <property type="match status" value="1"/>
</dbReference>
<dbReference type="EMBL" id="KZ821711">
    <property type="protein sequence ID" value="PYH80224.1"/>
    <property type="molecule type" value="Genomic_DNA"/>
</dbReference>
<reference evidence="1 2" key="1">
    <citation type="submission" date="2016-12" db="EMBL/GenBank/DDBJ databases">
        <title>The genomes of Aspergillus section Nigri reveals drivers in fungal speciation.</title>
        <authorList>
            <consortium name="DOE Joint Genome Institute"/>
            <person name="Vesth T.C."/>
            <person name="Nybo J."/>
            <person name="Theobald S."/>
            <person name="Brandl J."/>
            <person name="Frisvad J.C."/>
            <person name="Nielsen K.F."/>
            <person name="Lyhne E.K."/>
            <person name="Kogle M.E."/>
            <person name="Kuo A."/>
            <person name="Riley R."/>
            <person name="Clum A."/>
            <person name="Nolan M."/>
            <person name="Lipzen A."/>
            <person name="Salamov A."/>
            <person name="Henrissat B."/>
            <person name="Wiebenga A."/>
            <person name="De Vries R.P."/>
            <person name="Grigoriev I.V."/>
            <person name="Mortensen U.H."/>
            <person name="Andersen M.R."/>
            <person name="Baker S.E."/>
        </authorList>
    </citation>
    <scope>NUCLEOTIDE SEQUENCE [LARGE SCALE GENOMIC DNA]</scope>
    <source>
        <strain evidence="1 2">CBS 121591</strain>
    </source>
</reference>
<organism evidence="1 2">
    <name type="scientific">Aspergillus uvarum CBS 121591</name>
    <dbReference type="NCBI Taxonomy" id="1448315"/>
    <lineage>
        <taxon>Eukaryota</taxon>
        <taxon>Fungi</taxon>
        <taxon>Dikarya</taxon>
        <taxon>Ascomycota</taxon>
        <taxon>Pezizomycotina</taxon>
        <taxon>Eurotiomycetes</taxon>
        <taxon>Eurotiomycetidae</taxon>
        <taxon>Eurotiales</taxon>
        <taxon>Aspergillaceae</taxon>
        <taxon>Aspergillus</taxon>
        <taxon>Aspergillus subgen. Circumdati</taxon>
    </lineage>
</organism>
<sequence length="491" mass="54514">MMMEKQPLENTVPCSLPGSERSLEHQMELSPLELSFSRQLEVYLTVALPIRLTPEECLAATRQMIMEYPILGTRLNLKAALQTVNLHLEEFVPSNTAELCSIKAEYEPIFYDPQVLGKLVQFKGGKHDGQQALSIRTVHLRDACVIQFIVQHALSDAGGVHWIARTYCALLSGTHSRDTAIRPEFHLKPDVIEAGRTAAADNGMPNHPIAVRYSQGFQVSWARFLAAYLRQRFWALCPTSARRVRRMLFVPQSRIDDWMAQAQSRGVQVTEHDLLMAFVYQSAFTPAVKAKGAHTGLIFTLNIQSHLASVPGALTNPWINVPVAPVAPGAASASDDLIDIAHHIRQTIQDARDPVCVAQIIDQHLPVRDTPAVPRGYGSRTPRVALTSWCHLPWYELDVKGTTPSFVLGNTRLSRPLTRMGVQMDDGLTTCKARASARTENADGGRDEGRQAGYWVQGRVNEGIWTRMMEMMKCSGGSEDGLLLDEVVMDT</sequence>
<keyword evidence="2" id="KW-1185">Reference proteome</keyword>
<dbReference type="VEuPathDB" id="FungiDB:BO82DRAFT_403457"/>
<gene>
    <name evidence="1" type="ORF">BO82DRAFT_403457</name>
</gene>
<proteinExistence type="predicted"/>
<accession>A0A319C4Z2</accession>
<dbReference type="Proteomes" id="UP000248340">
    <property type="component" value="Unassembled WGS sequence"/>
</dbReference>
<evidence type="ECO:0008006" key="3">
    <source>
        <dbReference type="Google" id="ProtNLM"/>
    </source>
</evidence>
<name>A0A319C4Z2_9EURO</name>
<dbReference type="OrthoDB" id="4432909at2759"/>
<evidence type="ECO:0000313" key="1">
    <source>
        <dbReference type="EMBL" id="PYH80224.1"/>
    </source>
</evidence>
<dbReference type="InterPro" id="IPR023213">
    <property type="entry name" value="CAT-like_dom_sf"/>
</dbReference>
<protein>
    <recommendedName>
        <fullName evidence="3">Alcohol acetyltransferase</fullName>
    </recommendedName>
</protein>
<dbReference type="AlphaFoldDB" id="A0A319C4Z2"/>
<evidence type="ECO:0000313" key="2">
    <source>
        <dbReference type="Proteomes" id="UP000248340"/>
    </source>
</evidence>
<dbReference type="RefSeq" id="XP_025490424.1">
    <property type="nucleotide sequence ID" value="XM_025639384.1"/>
</dbReference>